<keyword evidence="1" id="KW-0862">Zinc</keyword>
<feature type="region of interest" description="Disordered" evidence="2">
    <location>
        <begin position="345"/>
        <end position="367"/>
    </location>
</feature>
<dbReference type="Pfam" id="PF13966">
    <property type="entry name" value="zf-RVT"/>
    <property type="match status" value="1"/>
</dbReference>
<keyword evidence="1" id="KW-0863">Zinc-finger</keyword>
<evidence type="ECO:0000256" key="1">
    <source>
        <dbReference type="PROSITE-ProRule" id="PRU00047"/>
    </source>
</evidence>
<evidence type="ECO:0000313" key="4">
    <source>
        <dbReference type="EMBL" id="KAK6126675.1"/>
    </source>
</evidence>
<evidence type="ECO:0000313" key="5">
    <source>
        <dbReference type="Proteomes" id="UP001318860"/>
    </source>
</evidence>
<keyword evidence="1" id="KW-0479">Metal-binding</keyword>
<feature type="domain" description="CCHC-type" evidence="3">
    <location>
        <begin position="203"/>
        <end position="216"/>
    </location>
</feature>
<reference evidence="4 5" key="1">
    <citation type="journal article" date="2021" name="Comput. Struct. Biotechnol. J.">
        <title>De novo genome assembly of the potent medicinal plant Rehmannia glutinosa using nanopore technology.</title>
        <authorList>
            <person name="Ma L."/>
            <person name="Dong C."/>
            <person name="Song C."/>
            <person name="Wang X."/>
            <person name="Zheng X."/>
            <person name="Niu Y."/>
            <person name="Chen S."/>
            <person name="Feng W."/>
        </authorList>
    </citation>
    <scope>NUCLEOTIDE SEQUENCE [LARGE SCALE GENOMIC DNA]</scope>
    <source>
        <strain evidence="4">DH-2019</strain>
    </source>
</reference>
<comment type="caution">
    <text evidence="4">The sequence shown here is derived from an EMBL/GenBank/DDBJ whole genome shotgun (WGS) entry which is preliminary data.</text>
</comment>
<dbReference type="InterPro" id="IPR036397">
    <property type="entry name" value="RNaseH_sf"/>
</dbReference>
<dbReference type="InterPro" id="IPR002156">
    <property type="entry name" value="RNaseH_domain"/>
</dbReference>
<dbReference type="InterPro" id="IPR026960">
    <property type="entry name" value="RVT-Znf"/>
</dbReference>
<dbReference type="InterPro" id="IPR036691">
    <property type="entry name" value="Endo/exonu/phosph_ase_sf"/>
</dbReference>
<dbReference type="Proteomes" id="UP001318860">
    <property type="component" value="Unassembled WGS sequence"/>
</dbReference>
<sequence length="1115" mass="128889">MATRKGKLSWLEEDDDEPVVIKTREKSMNDKLSCCLIGKLVTTKSINAFGLLETMRKIWKPTGGMTAKEIETNLFSFLFNQRRDMEKILSMELWHFDKNLLVLKKLEHGVQPSAMKFETTPFRVRIYDLPRIGREPNVIRSIGNKVGEVVEIDNTTLEGFDRSVRIKVMVNVTKPLKRGIKIKTDDGNSMWIPIMYERLPSFCYICGCVGHIKRDCSVDDEADEFAGLEDDELPYGDWLRASPMAKHARVVLKKSEENNYKEIRRPLFERNEETQSQNLKEDESDKSLDTEGVTEISNFLNQVIVNPHPKNQKPININPHTKYLPPISDNTHTPLQITYKIDPPHSSTKIDETTPHNSHETISPSEPTLTHETTIIPKIQNPSLTKSEHHPRHPPFPENQTNVKLDDKPNTQKNQHNLAPVNLDNQSPLACMEKFQRAVEDYKLSDLGFIGNRFTWTNGQADERNIMERLDRAFANEQWKSLFVFYQVQHLFRTKSDHCPVAVEFDVANRRQAHNRKRKCRIFRFERMWLEHEKCGAVIEDAWNFSPPMTHIGEKISFCAEALKSWDKREFGSVNLRINKLTEELKKVQGAAQSKENIDRARNLETKLQMTYKLEEIMWHQRSRMLWLKVGDRNTRFFHQKVSQRRKRNTIERIKNSKGDWCETEEEIAKVMVEYFHDMYKSVEPSDNSSVLDSVEPRPSGLLGSYELIPEDLKVCDLIDDVTGGWRINEVRRIFKDIDANRILKMHLSPRLPPDKHVWLHSKSGLLSVKSAYHWIHERSAELHTRPSQSTNHSAWRQIWNIRTIPKVKHFVWRACVEALPTKDGLLKRGVQVDPICDLCGEEPETQLHLFLECRVINQVWRLSPLRIDTMNPRFGSFKNFMWSVMKDKPAEFFELAAITTWKIWTSRNKACMEGEKFDVERVLHSAQALFLESHEPIPPRQSRQVDKKINRWKPSDEGTLKMNTDAATFKDGSVGFGFVIRDHCGDVLLAGSAQKNMDGNSTMIEGAAMLFAIRKALEAGITNFHIESDSKGLIDNLNGKTSPEMHGHILIEDILIFAKIANCSGFCYAHRIANGLAHGIAHVEMNIDEELFWIEELKPPFSPCILDKFSYTTR</sequence>
<dbReference type="PROSITE" id="PS50158">
    <property type="entry name" value="ZF_CCHC"/>
    <property type="match status" value="1"/>
</dbReference>
<feature type="region of interest" description="Disordered" evidence="2">
    <location>
        <begin position="383"/>
        <end position="422"/>
    </location>
</feature>
<feature type="region of interest" description="Disordered" evidence="2">
    <location>
        <begin position="263"/>
        <end position="290"/>
    </location>
</feature>
<dbReference type="Pfam" id="PF14111">
    <property type="entry name" value="DUF4283"/>
    <property type="match status" value="1"/>
</dbReference>
<dbReference type="Pfam" id="PF13456">
    <property type="entry name" value="RVT_3"/>
    <property type="match status" value="1"/>
</dbReference>
<accession>A0ABR0UXM9</accession>
<dbReference type="InterPro" id="IPR025558">
    <property type="entry name" value="DUF4283"/>
</dbReference>
<feature type="compositionally biased region" description="Basic and acidic residues" evidence="2">
    <location>
        <begin position="263"/>
        <end position="289"/>
    </location>
</feature>
<dbReference type="EMBL" id="JABTTQ020002023">
    <property type="protein sequence ID" value="KAK6126675.1"/>
    <property type="molecule type" value="Genomic_DNA"/>
</dbReference>
<dbReference type="InterPro" id="IPR025836">
    <property type="entry name" value="Zn_knuckle_CX2CX4HX4C"/>
</dbReference>
<dbReference type="InterPro" id="IPR040256">
    <property type="entry name" value="At4g02000-like"/>
</dbReference>
<feature type="compositionally biased region" description="Polar residues" evidence="2">
    <location>
        <begin position="411"/>
        <end position="422"/>
    </location>
</feature>
<feature type="compositionally biased region" description="Basic and acidic residues" evidence="2">
    <location>
        <begin position="348"/>
        <end position="359"/>
    </location>
</feature>
<dbReference type="Gene3D" id="3.30.420.10">
    <property type="entry name" value="Ribonuclease H-like superfamily/Ribonuclease H"/>
    <property type="match status" value="1"/>
</dbReference>
<dbReference type="PANTHER" id="PTHR31286">
    <property type="entry name" value="GLYCINE-RICH CELL WALL STRUCTURAL PROTEIN 1.8-LIKE"/>
    <property type="match status" value="1"/>
</dbReference>
<dbReference type="CDD" id="cd06222">
    <property type="entry name" value="RNase_H_like"/>
    <property type="match status" value="1"/>
</dbReference>
<dbReference type="Gene3D" id="3.60.10.10">
    <property type="entry name" value="Endonuclease/exonuclease/phosphatase"/>
    <property type="match status" value="1"/>
</dbReference>
<keyword evidence="5" id="KW-1185">Reference proteome</keyword>
<dbReference type="InterPro" id="IPR044730">
    <property type="entry name" value="RNase_H-like_dom_plant"/>
</dbReference>
<evidence type="ECO:0000256" key="2">
    <source>
        <dbReference type="SAM" id="MobiDB-lite"/>
    </source>
</evidence>
<dbReference type="Pfam" id="PF14392">
    <property type="entry name" value="zf-CCHC_4"/>
    <property type="match status" value="1"/>
</dbReference>
<evidence type="ECO:0000259" key="3">
    <source>
        <dbReference type="PROSITE" id="PS50158"/>
    </source>
</evidence>
<dbReference type="InterPro" id="IPR001878">
    <property type="entry name" value="Znf_CCHC"/>
</dbReference>
<dbReference type="PANTHER" id="PTHR31286:SF167">
    <property type="entry name" value="OS09G0268800 PROTEIN"/>
    <property type="match status" value="1"/>
</dbReference>
<gene>
    <name evidence="4" type="ORF">DH2020_039583</name>
</gene>
<name>A0ABR0UXM9_REHGL</name>
<dbReference type="SUPFAM" id="SSF56219">
    <property type="entry name" value="DNase I-like"/>
    <property type="match status" value="1"/>
</dbReference>
<protein>
    <recommendedName>
        <fullName evidence="3">CCHC-type domain-containing protein</fullName>
    </recommendedName>
</protein>
<organism evidence="4 5">
    <name type="scientific">Rehmannia glutinosa</name>
    <name type="common">Chinese foxglove</name>
    <dbReference type="NCBI Taxonomy" id="99300"/>
    <lineage>
        <taxon>Eukaryota</taxon>
        <taxon>Viridiplantae</taxon>
        <taxon>Streptophyta</taxon>
        <taxon>Embryophyta</taxon>
        <taxon>Tracheophyta</taxon>
        <taxon>Spermatophyta</taxon>
        <taxon>Magnoliopsida</taxon>
        <taxon>eudicotyledons</taxon>
        <taxon>Gunneridae</taxon>
        <taxon>Pentapetalae</taxon>
        <taxon>asterids</taxon>
        <taxon>lamiids</taxon>
        <taxon>Lamiales</taxon>
        <taxon>Orobanchaceae</taxon>
        <taxon>Rehmannieae</taxon>
        <taxon>Rehmannia</taxon>
    </lineage>
</organism>
<proteinExistence type="predicted"/>